<name>A0A9P6J907_MORAP</name>
<proteinExistence type="predicted"/>
<evidence type="ECO:0008006" key="4">
    <source>
        <dbReference type="Google" id="ProtNLM"/>
    </source>
</evidence>
<dbReference type="InterPro" id="IPR036047">
    <property type="entry name" value="F-box-like_dom_sf"/>
</dbReference>
<dbReference type="PANTHER" id="PTHR16134:SF119">
    <property type="entry name" value="AT02038P-RELATED"/>
    <property type="match status" value="1"/>
</dbReference>
<organism evidence="2 3">
    <name type="scientific">Mortierella alpina</name>
    <name type="common">Oleaginous fungus</name>
    <name type="synonym">Mortierella renispora</name>
    <dbReference type="NCBI Taxonomy" id="64518"/>
    <lineage>
        <taxon>Eukaryota</taxon>
        <taxon>Fungi</taxon>
        <taxon>Fungi incertae sedis</taxon>
        <taxon>Mucoromycota</taxon>
        <taxon>Mortierellomycotina</taxon>
        <taxon>Mortierellomycetes</taxon>
        <taxon>Mortierellales</taxon>
        <taxon>Mortierellaceae</taxon>
        <taxon>Mortierella</taxon>
    </lineage>
</organism>
<dbReference type="InterPro" id="IPR032675">
    <property type="entry name" value="LRR_dom_sf"/>
</dbReference>
<dbReference type="EMBL" id="JAAAHY010000321">
    <property type="protein sequence ID" value="KAF9964803.1"/>
    <property type="molecule type" value="Genomic_DNA"/>
</dbReference>
<accession>A0A9P6J907</accession>
<dbReference type="OrthoDB" id="550575at2759"/>
<feature type="region of interest" description="Disordered" evidence="1">
    <location>
        <begin position="19"/>
        <end position="40"/>
    </location>
</feature>
<evidence type="ECO:0000313" key="3">
    <source>
        <dbReference type="Proteomes" id="UP000738359"/>
    </source>
</evidence>
<keyword evidence="3" id="KW-1185">Reference proteome</keyword>
<dbReference type="Gene3D" id="3.80.10.10">
    <property type="entry name" value="Ribonuclease Inhibitor"/>
    <property type="match status" value="2"/>
</dbReference>
<sequence>MVWRVSYSSRLSRKYALKETTSSSTPVKRRKPFTNKNRRSLERRYQGLGENGSSHLNDYMPQVQMRTAFPEELAAMVAQYLPQCDIAACKLTSKALNNTFNPFFWKHFSVTNYKKWQWDVFLRTKEAECLYRNRQHIATLNLEIFAAAHLHALLNITSTRRADSAPSVPVQEPAGATPQTVFLCLKSISIAVETIQCGPLGKKDSVIPTNPLIRLLVSAPNITHLTFPVLSALPLLFAKPNLTTLGLDFYLQLTREDSPALVAKALRDLADNPKAQSAITSMVFPSMEDPFSILKPLLESCLPQLQILKVPNVGAQEIAQLSDIVRDHCPHVRELNLAILRDTPYPWTMSEPVARLIKSCRNLRVYHGPGSRENEDRGAITQALLHHASTLESLTLVEAMTSSGFASLISNMRDLRTLEADYKLWMDIKAVIAARWAPRRLQRLQLTIKVFDTSLDFVRSQKLHLDPELNPHSPSEELDQVGLGHVAMRKLLKNIGELTELEDLTLKYFYNSPWKFDKDWTLEGGLGFLGGLVRLRKLWVGHGVENVGQAEVEFMYEHWPKLEEVVFRIERSHLDRISQPWAWLKARRPHLKYTYKTFATKSLSRLKIFAAEHLYALLNITRTNKIDSAPSVPTQEPAGTAPQAGFLCLKSIIIAVGAIQGGRLSKMDSVIPTNPLIRLLVSAPNITHLTLYSEVLESAQFTATLKSDLHNLQTLILTRAQKFLKSLALVPVLSALRLLFAKPNLTTLELKFYLRLTPEDSPALVTKALEDLAENPKAKPAITSMVFPFMQGPLSILKPLLESCLPQLQILKVPYMGAQDVAQLSDIVRDHCPHVRELNLDELQEIRSTRAMSEQLPRLIKSCRNLRAYHGPYYIEDEDRAFAQALLQHANTLESVTVVGEMTMLGLRTLHIFYPLWVDVKDAVSARWAPQRLQRLDLTIGVFDTSFDFVRRQKLHLDPELNPHLPSEELDQVGLGHVALRKLFKNIGELTELEDLSLRYFYSSKWRFDKDWTLEVGLNFLGGLVRLRKLWLGHGAENIGQAEVEFMYKHWPKLEDVDIYIESSHLGKISQPWAWLKARRPHLRYTYNTFATRYAEPDSLDSDLDGY</sequence>
<evidence type="ECO:0000313" key="2">
    <source>
        <dbReference type="EMBL" id="KAF9964803.1"/>
    </source>
</evidence>
<comment type="caution">
    <text evidence="2">The sequence shown here is derived from an EMBL/GenBank/DDBJ whole genome shotgun (WGS) entry which is preliminary data.</text>
</comment>
<dbReference type="Proteomes" id="UP000738359">
    <property type="component" value="Unassembled WGS sequence"/>
</dbReference>
<feature type="compositionally biased region" description="Basic residues" evidence="1">
    <location>
        <begin position="27"/>
        <end position="38"/>
    </location>
</feature>
<dbReference type="SUPFAM" id="SSF81383">
    <property type="entry name" value="F-box domain"/>
    <property type="match status" value="1"/>
</dbReference>
<evidence type="ECO:0000256" key="1">
    <source>
        <dbReference type="SAM" id="MobiDB-lite"/>
    </source>
</evidence>
<dbReference type="PANTHER" id="PTHR16134">
    <property type="entry name" value="F-BOX/TPR REPEAT PROTEIN POF3"/>
    <property type="match status" value="1"/>
</dbReference>
<gene>
    <name evidence="2" type="ORF">BGZ70_005912</name>
</gene>
<reference evidence="2" key="1">
    <citation type="journal article" date="2020" name="Fungal Divers.">
        <title>Resolving the Mortierellaceae phylogeny through synthesis of multi-gene phylogenetics and phylogenomics.</title>
        <authorList>
            <person name="Vandepol N."/>
            <person name="Liber J."/>
            <person name="Desiro A."/>
            <person name="Na H."/>
            <person name="Kennedy M."/>
            <person name="Barry K."/>
            <person name="Grigoriev I.V."/>
            <person name="Miller A.N."/>
            <person name="O'Donnell K."/>
            <person name="Stajich J.E."/>
            <person name="Bonito G."/>
        </authorList>
    </citation>
    <scope>NUCLEOTIDE SEQUENCE</scope>
    <source>
        <strain evidence="2">CK1249</strain>
    </source>
</reference>
<dbReference type="AlphaFoldDB" id="A0A9P6J907"/>
<protein>
    <recommendedName>
        <fullName evidence="4">F-box domain-containing protein</fullName>
    </recommendedName>
</protein>
<dbReference type="SUPFAM" id="SSF52047">
    <property type="entry name" value="RNI-like"/>
    <property type="match status" value="1"/>
</dbReference>